<evidence type="ECO:0000313" key="3">
    <source>
        <dbReference type="Proteomes" id="UP000535182"/>
    </source>
</evidence>
<dbReference type="GO" id="GO:0006493">
    <property type="term" value="P:protein O-linked glycosylation"/>
    <property type="evidence" value="ECO:0007669"/>
    <property type="project" value="InterPro"/>
</dbReference>
<dbReference type="PROSITE" id="PS50005">
    <property type="entry name" value="TPR"/>
    <property type="match status" value="3"/>
</dbReference>
<dbReference type="InterPro" id="IPR011990">
    <property type="entry name" value="TPR-like_helical_dom_sf"/>
</dbReference>
<dbReference type="InterPro" id="IPR037919">
    <property type="entry name" value="OGT"/>
</dbReference>
<dbReference type="SMART" id="SM00028">
    <property type="entry name" value="TPR"/>
    <property type="match status" value="3"/>
</dbReference>
<keyword evidence="1" id="KW-0802">TPR repeat</keyword>
<dbReference type="RefSeq" id="WP_313899458.1">
    <property type="nucleotide sequence ID" value="NZ_JACHEB010000001.1"/>
</dbReference>
<dbReference type="PANTHER" id="PTHR44366">
    <property type="entry name" value="UDP-N-ACETYLGLUCOSAMINE--PEPTIDE N-ACETYLGLUCOSAMINYLTRANSFERASE 110 KDA SUBUNIT"/>
    <property type="match status" value="1"/>
</dbReference>
<feature type="repeat" description="TPR" evidence="1">
    <location>
        <begin position="236"/>
        <end position="269"/>
    </location>
</feature>
<dbReference type="InterPro" id="IPR019734">
    <property type="entry name" value="TPR_rpt"/>
</dbReference>
<dbReference type="AlphaFoldDB" id="A0A9X0U1Y6"/>
<evidence type="ECO:0000313" key="2">
    <source>
        <dbReference type="EMBL" id="MBB5326738.1"/>
    </source>
</evidence>
<protein>
    <submittedName>
        <fullName evidence="2">Tetratricopeptide (TPR) repeat protein</fullName>
    </submittedName>
</protein>
<gene>
    <name evidence="2" type="ORF">HDF14_000332</name>
</gene>
<organism evidence="2 3">
    <name type="scientific">Tunturiibacter gelidiferens</name>
    <dbReference type="NCBI Taxonomy" id="3069689"/>
    <lineage>
        <taxon>Bacteria</taxon>
        <taxon>Pseudomonadati</taxon>
        <taxon>Acidobacteriota</taxon>
        <taxon>Terriglobia</taxon>
        <taxon>Terriglobales</taxon>
        <taxon>Acidobacteriaceae</taxon>
        <taxon>Tunturiibacter</taxon>
    </lineage>
</organism>
<reference evidence="2 3" key="1">
    <citation type="submission" date="2020-08" db="EMBL/GenBank/DDBJ databases">
        <title>Genomic Encyclopedia of Type Strains, Phase IV (KMG-V): Genome sequencing to study the core and pangenomes of soil and plant-associated prokaryotes.</title>
        <authorList>
            <person name="Whitman W."/>
        </authorList>
    </citation>
    <scope>NUCLEOTIDE SEQUENCE [LARGE SCALE GENOMIC DNA]</scope>
    <source>
        <strain evidence="2 3">X5P2</strain>
    </source>
</reference>
<evidence type="ECO:0000256" key="1">
    <source>
        <dbReference type="PROSITE-ProRule" id="PRU00339"/>
    </source>
</evidence>
<dbReference type="PANTHER" id="PTHR44366:SF1">
    <property type="entry name" value="UDP-N-ACETYLGLUCOSAMINE--PEPTIDE N-ACETYLGLUCOSAMINYLTRANSFERASE 110 KDA SUBUNIT"/>
    <property type="match status" value="1"/>
</dbReference>
<keyword evidence="3" id="KW-1185">Reference proteome</keyword>
<dbReference type="GO" id="GO:0097363">
    <property type="term" value="F:protein O-acetylglucosaminyltransferase activity"/>
    <property type="evidence" value="ECO:0007669"/>
    <property type="project" value="TreeGrafter"/>
</dbReference>
<dbReference type="EMBL" id="JACHEB010000001">
    <property type="protein sequence ID" value="MBB5326738.1"/>
    <property type="molecule type" value="Genomic_DNA"/>
</dbReference>
<dbReference type="Pfam" id="PF14559">
    <property type="entry name" value="TPR_19"/>
    <property type="match status" value="1"/>
</dbReference>
<dbReference type="Pfam" id="PF13414">
    <property type="entry name" value="TPR_11"/>
    <property type="match status" value="1"/>
</dbReference>
<name>A0A9X0U1Y6_9BACT</name>
<accession>A0A9X0U1Y6</accession>
<feature type="repeat" description="TPR" evidence="1">
    <location>
        <begin position="202"/>
        <end position="235"/>
    </location>
</feature>
<feature type="repeat" description="TPR" evidence="1">
    <location>
        <begin position="168"/>
        <end position="201"/>
    </location>
</feature>
<dbReference type="Proteomes" id="UP000535182">
    <property type="component" value="Unassembled WGS sequence"/>
</dbReference>
<proteinExistence type="predicted"/>
<comment type="caution">
    <text evidence="2">The sequence shown here is derived from an EMBL/GenBank/DDBJ whole genome shotgun (WGS) entry which is preliminary data.</text>
</comment>
<dbReference type="Gene3D" id="1.25.40.10">
    <property type="entry name" value="Tetratricopeptide repeat domain"/>
    <property type="match status" value="1"/>
</dbReference>
<sequence>MTRYSRQDVIRILHLQARQLVAWERAGLVSPNENYSFDALGQLRRLRDLQAATRISAKSIRASVDAMQRLGGVRNPLLEASFVRRGSRLSFRHGGALMDPLTQQLAFDFDTAPARQLRVVGAGDIALRQAAEVQEMFLRAVQMEETPATIQEAAEVYDAILVMRPQHAPALINLGTIHYNLRRFEEAEGLYRRATLADPEYALAFFDLGNVLDEMQRLAEATTAYQKAVALVPQYADAHYNLALAYERQGQRRRALRHWLAYVRLDPIGPWANHAKEQARKILNTEKLSIVSRRGRSVKVAG</sequence>
<dbReference type="SUPFAM" id="SSF48452">
    <property type="entry name" value="TPR-like"/>
    <property type="match status" value="1"/>
</dbReference>